<dbReference type="CDD" id="cd06223">
    <property type="entry name" value="PRTases_typeI"/>
    <property type="match status" value="1"/>
</dbReference>
<dbReference type="Proteomes" id="UP000664795">
    <property type="component" value="Unassembled WGS sequence"/>
</dbReference>
<evidence type="ECO:0000256" key="1">
    <source>
        <dbReference type="ARBA" id="ARBA00022727"/>
    </source>
</evidence>
<keyword evidence="6" id="KW-1185">Reference proteome</keyword>
<dbReference type="GO" id="GO:0005737">
    <property type="term" value="C:cytoplasm"/>
    <property type="evidence" value="ECO:0007669"/>
    <property type="project" value="TreeGrafter"/>
</dbReference>
<reference evidence="5 6" key="1">
    <citation type="submission" date="2021-03" db="EMBL/GenBank/DDBJ databases">
        <title>Fibrella sp. HMF5036 genome sequencing and assembly.</title>
        <authorList>
            <person name="Kang H."/>
            <person name="Kim H."/>
            <person name="Bae S."/>
            <person name="Joh K."/>
        </authorList>
    </citation>
    <scope>NUCLEOTIDE SEQUENCE [LARGE SCALE GENOMIC DNA]</scope>
    <source>
        <strain evidence="5 6">HMF5036</strain>
    </source>
</reference>
<comment type="caution">
    <text evidence="5">The sequence shown here is derived from an EMBL/GenBank/DDBJ whole genome shotgun (WGS) entry which is preliminary data.</text>
</comment>
<dbReference type="NCBIfam" id="TIGR01251">
    <property type="entry name" value="ribP_PPkin"/>
    <property type="match status" value="1"/>
</dbReference>
<proteinExistence type="inferred from homology"/>
<dbReference type="InterPro" id="IPR029057">
    <property type="entry name" value="PRTase-like"/>
</dbReference>
<dbReference type="InterPro" id="IPR005946">
    <property type="entry name" value="Rib-P_diPkinase"/>
</dbReference>
<dbReference type="AlphaFoldDB" id="A0A939K2S3"/>
<name>A0A939K2S3_9BACT</name>
<dbReference type="PANTHER" id="PTHR10210">
    <property type="entry name" value="RIBOSE-PHOSPHATE DIPHOSPHOKINASE FAMILY MEMBER"/>
    <property type="match status" value="1"/>
</dbReference>
<organism evidence="5 6">
    <name type="scientific">Fibrella aquatilis</name>
    <dbReference type="NCBI Taxonomy" id="2817059"/>
    <lineage>
        <taxon>Bacteria</taxon>
        <taxon>Pseudomonadati</taxon>
        <taxon>Bacteroidota</taxon>
        <taxon>Cytophagia</taxon>
        <taxon>Cytophagales</taxon>
        <taxon>Spirosomataceae</taxon>
        <taxon>Fibrella</taxon>
    </lineage>
</organism>
<dbReference type="SUPFAM" id="SSF53271">
    <property type="entry name" value="PRTase-like"/>
    <property type="match status" value="1"/>
</dbReference>
<evidence type="ECO:0000313" key="5">
    <source>
        <dbReference type="EMBL" id="MBO0934376.1"/>
    </source>
</evidence>
<evidence type="ECO:0000256" key="2">
    <source>
        <dbReference type="RuleBase" id="RU004324"/>
    </source>
</evidence>
<dbReference type="GO" id="GO:0004749">
    <property type="term" value="F:ribose phosphate diphosphokinase activity"/>
    <property type="evidence" value="ECO:0007669"/>
    <property type="project" value="TreeGrafter"/>
</dbReference>
<dbReference type="PANTHER" id="PTHR10210:SF41">
    <property type="entry name" value="RIBOSE-PHOSPHATE PYROPHOSPHOKINASE 1, CHLOROPLASTIC"/>
    <property type="match status" value="1"/>
</dbReference>
<dbReference type="EMBL" id="JAFMYU010000030">
    <property type="protein sequence ID" value="MBO0934376.1"/>
    <property type="molecule type" value="Genomic_DNA"/>
</dbReference>
<dbReference type="Pfam" id="PF00156">
    <property type="entry name" value="Pribosyltran"/>
    <property type="match status" value="1"/>
</dbReference>
<dbReference type="GO" id="GO:0006164">
    <property type="term" value="P:purine nucleotide biosynthetic process"/>
    <property type="evidence" value="ECO:0007669"/>
    <property type="project" value="TreeGrafter"/>
</dbReference>
<protein>
    <submittedName>
        <fullName evidence="5">Ribose-phosphate pyrophosphokinase</fullName>
    </submittedName>
</protein>
<dbReference type="GO" id="GO:0006015">
    <property type="term" value="P:5-phosphoribose 1-diphosphate biosynthetic process"/>
    <property type="evidence" value="ECO:0007669"/>
    <property type="project" value="TreeGrafter"/>
</dbReference>
<dbReference type="SMART" id="SM01400">
    <property type="entry name" value="Pribosyltran_N"/>
    <property type="match status" value="1"/>
</dbReference>
<dbReference type="Pfam" id="PF13793">
    <property type="entry name" value="Pribosyltran_N"/>
    <property type="match status" value="1"/>
</dbReference>
<gene>
    <name evidence="5" type="ORF">J2I48_25430</name>
</gene>
<sequence>MIALHLSPGFSPGPFKTITHESFIFKGGEPHIKLKLTADVDPADPVLITQRVANSADFMLVLLATDALRRADFQRVSLLMPYFPAARQDRPMVEGEPLSVRVYADLINAQHYDRVTVFDPHSDVTPALLNHVQVVTNQAFITQVLTGFDRETVTLIAPDAGAAKKIHKLAQELGGLPVVLGEKVRDVRTGALTGFQVFADDLGGRHCLIVDDICDGGGTFIGLAAELRKLNPASVSLAVSHGIFSKGLAPLTDMLDHVYTTDSFATLTPAHAFTQTELNTLLQL</sequence>
<feature type="domain" description="Ribose-phosphate pyrophosphokinase N-terminal" evidence="4">
    <location>
        <begin position="32"/>
        <end position="109"/>
    </location>
</feature>
<dbReference type="RefSeq" id="WP_207338339.1">
    <property type="nucleotide sequence ID" value="NZ_JAFMYU010000030.1"/>
</dbReference>
<dbReference type="InterPro" id="IPR000836">
    <property type="entry name" value="PRTase_dom"/>
</dbReference>
<evidence type="ECO:0000259" key="4">
    <source>
        <dbReference type="Pfam" id="PF13793"/>
    </source>
</evidence>
<dbReference type="Gene3D" id="3.40.50.2020">
    <property type="match status" value="2"/>
</dbReference>
<accession>A0A939K2S3</accession>
<keyword evidence="1 2" id="KW-0545">Nucleotide biosynthesis</keyword>
<feature type="domain" description="Phosphoribosyltransferase" evidence="3">
    <location>
        <begin position="142"/>
        <end position="241"/>
    </location>
</feature>
<evidence type="ECO:0000259" key="3">
    <source>
        <dbReference type="Pfam" id="PF00156"/>
    </source>
</evidence>
<comment type="similarity">
    <text evidence="2">Belongs to the ribose-phosphate pyrophosphokinase family.</text>
</comment>
<evidence type="ECO:0000313" key="6">
    <source>
        <dbReference type="Proteomes" id="UP000664795"/>
    </source>
</evidence>
<dbReference type="GO" id="GO:0000287">
    <property type="term" value="F:magnesium ion binding"/>
    <property type="evidence" value="ECO:0007669"/>
    <property type="project" value="InterPro"/>
</dbReference>
<dbReference type="InterPro" id="IPR029099">
    <property type="entry name" value="Pribosyltran_N"/>
</dbReference>
<dbReference type="GO" id="GO:0002189">
    <property type="term" value="C:ribose phosphate diphosphokinase complex"/>
    <property type="evidence" value="ECO:0007669"/>
    <property type="project" value="TreeGrafter"/>
</dbReference>